<reference evidence="6 7" key="1">
    <citation type="submission" date="2022-03" db="EMBL/GenBank/DDBJ databases">
        <title>Mucilaginibacter sp. isolated from the gut of Protaetia brevitarsis seulensis larvae.</title>
        <authorList>
            <person name="Won M."/>
            <person name="Kim S.-J."/>
            <person name="Kwon S.-W."/>
        </authorList>
    </citation>
    <scope>NUCLEOTIDE SEQUENCE [LARGE SCALE GENOMIC DNA]</scope>
    <source>
        <strain evidence="6 7">CFWR-12</strain>
    </source>
</reference>
<evidence type="ECO:0000313" key="6">
    <source>
        <dbReference type="EMBL" id="UOE44366.1"/>
    </source>
</evidence>
<dbReference type="InterPro" id="IPR015813">
    <property type="entry name" value="Pyrv/PenolPyrv_kinase-like_dom"/>
</dbReference>
<sequence length="288" mass="29527">MPIRMNLPDTFAARLAAADRPQIGLWVCSASPLVAEVVAGSGVDWVLIDAEHSPNDLQTILHQLYAVSGYPVAPVVRPPIGDTVVVKQYLDLGVQNLLVPMVDSAEHARELVRAVRYPGAGSAPGAAGVRGVGASLARSSRWNRVEGYLADASSTVSLTVQIESAAAVANVEEILAVDGVDAIFVGPADLAGSMGLLGQPSHPDVVEAALTAIRAARAAGKPAGINAFVPDEAERYLAAGASFAAVGADVALLARATESLADRFVGSRPSAPDATGEPDASSSSRTSY</sequence>
<keyword evidence="7" id="KW-1185">Reference proteome</keyword>
<proteinExistence type="predicted"/>
<dbReference type="Pfam" id="PF03328">
    <property type="entry name" value="HpcH_HpaI"/>
    <property type="match status" value="1"/>
</dbReference>
<evidence type="ECO:0000313" key="7">
    <source>
        <dbReference type="Proteomes" id="UP000832097"/>
    </source>
</evidence>
<name>A0ABY4C2X3_9MICO</name>
<evidence type="ECO:0000256" key="3">
    <source>
        <dbReference type="ARBA" id="ARBA00045074"/>
    </source>
</evidence>
<dbReference type="PANTHER" id="PTHR30502:SF4">
    <property type="entry name" value="5-KETO-4-DEOXY-D-GLUCARATE ALDOLASE"/>
    <property type="match status" value="1"/>
</dbReference>
<dbReference type="PANTHER" id="PTHR30502">
    <property type="entry name" value="2-KETO-3-DEOXY-L-RHAMNONATE ALDOLASE"/>
    <property type="match status" value="1"/>
</dbReference>
<feature type="region of interest" description="Disordered" evidence="4">
    <location>
        <begin position="264"/>
        <end position="288"/>
    </location>
</feature>
<organism evidence="6 7">
    <name type="scientific">Agromyces larvae</name>
    <dbReference type="NCBI Taxonomy" id="2929802"/>
    <lineage>
        <taxon>Bacteria</taxon>
        <taxon>Bacillati</taxon>
        <taxon>Actinomycetota</taxon>
        <taxon>Actinomycetes</taxon>
        <taxon>Micrococcales</taxon>
        <taxon>Microbacteriaceae</taxon>
        <taxon>Agromyces</taxon>
    </lineage>
</organism>
<dbReference type="Gene3D" id="3.20.20.60">
    <property type="entry name" value="Phosphoenolpyruvate-binding domains"/>
    <property type="match status" value="1"/>
</dbReference>
<dbReference type="EMBL" id="CP094528">
    <property type="protein sequence ID" value="UOE44366.1"/>
    <property type="molecule type" value="Genomic_DNA"/>
</dbReference>
<gene>
    <name evidence="6" type="ORF">MTO99_00810</name>
</gene>
<evidence type="ECO:0000259" key="5">
    <source>
        <dbReference type="Pfam" id="PF03328"/>
    </source>
</evidence>
<dbReference type="InterPro" id="IPR040442">
    <property type="entry name" value="Pyrv_kinase-like_dom_sf"/>
</dbReference>
<keyword evidence="1" id="KW-0479">Metal-binding</keyword>
<feature type="domain" description="HpcH/HpaI aldolase/citrate lyase" evidence="5">
    <location>
        <begin position="22"/>
        <end position="255"/>
    </location>
</feature>
<dbReference type="Proteomes" id="UP000832097">
    <property type="component" value="Chromosome"/>
</dbReference>
<dbReference type="RefSeq" id="WP_243556130.1">
    <property type="nucleotide sequence ID" value="NZ_CP094528.1"/>
</dbReference>
<protein>
    <submittedName>
        <fullName evidence="6">HpcH/HpaI aldolase/citrate lyase family protein</fullName>
    </submittedName>
</protein>
<dbReference type="InterPro" id="IPR050251">
    <property type="entry name" value="HpcH-HpaI_aldolase"/>
</dbReference>
<accession>A0ABY4C2X3</accession>
<dbReference type="GO" id="GO:0016829">
    <property type="term" value="F:lyase activity"/>
    <property type="evidence" value="ECO:0007669"/>
    <property type="project" value="UniProtKB-KW"/>
</dbReference>
<evidence type="ECO:0000256" key="1">
    <source>
        <dbReference type="ARBA" id="ARBA00022723"/>
    </source>
</evidence>
<comment type="catalytic activity">
    <reaction evidence="3">
        <text>D-glyceraldehyde + pyruvate = 2-dehydro-3-deoxy-L-galactonate</text>
        <dbReference type="Rhea" id="RHEA:80055"/>
        <dbReference type="ChEBI" id="CHEBI:15361"/>
        <dbReference type="ChEBI" id="CHEBI:17378"/>
        <dbReference type="ChEBI" id="CHEBI:75545"/>
    </reaction>
</comment>
<evidence type="ECO:0000256" key="2">
    <source>
        <dbReference type="ARBA" id="ARBA00023239"/>
    </source>
</evidence>
<evidence type="ECO:0000256" key="4">
    <source>
        <dbReference type="SAM" id="MobiDB-lite"/>
    </source>
</evidence>
<keyword evidence="2 6" id="KW-0456">Lyase</keyword>
<dbReference type="SUPFAM" id="SSF51621">
    <property type="entry name" value="Phosphoenolpyruvate/pyruvate domain"/>
    <property type="match status" value="1"/>
</dbReference>
<dbReference type="InterPro" id="IPR005000">
    <property type="entry name" value="Aldolase/citrate-lyase_domain"/>
</dbReference>